<dbReference type="PANTHER" id="PTHR34484">
    <property type="entry name" value="OS02G0832600 PROTEIN"/>
    <property type="match status" value="1"/>
</dbReference>
<comment type="caution">
    <text evidence="2">The sequence shown here is derived from an EMBL/GenBank/DDBJ whole genome shotgun (WGS) entry which is preliminary data.</text>
</comment>
<gene>
    <name evidence="2" type="ORF">Sradi_0433300</name>
</gene>
<feature type="compositionally biased region" description="Basic and acidic residues" evidence="1">
    <location>
        <begin position="282"/>
        <end position="297"/>
    </location>
</feature>
<dbReference type="PANTHER" id="PTHR34484:SF2">
    <property type="entry name" value="OS02G0832600 PROTEIN"/>
    <property type="match status" value="1"/>
</dbReference>
<evidence type="ECO:0000313" key="2">
    <source>
        <dbReference type="EMBL" id="KAL0437254.1"/>
    </source>
</evidence>
<feature type="compositionally biased region" description="Basic and acidic residues" evidence="1">
    <location>
        <begin position="57"/>
        <end position="66"/>
    </location>
</feature>
<evidence type="ECO:0000256" key="1">
    <source>
        <dbReference type="SAM" id="MobiDB-lite"/>
    </source>
</evidence>
<protein>
    <submittedName>
        <fullName evidence="2">Uncharacterized protein</fullName>
    </submittedName>
</protein>
<accession>A0AAW2W693</accession>
<proteinExistence type="predicted"/>
<feature type="compositionally biased region" description="Polar residues" evidence="1">
    <location>
        <begin position="306"/>
        <end position="317"/>
    </location>
</feature>
<feature type="compositionally biased region" description="Low complexity" evidence="1">
    <location>
        <begin position="19"/>
        <end position="43"/>
    </location>
</feature>
<dbReference type="AlphaFoldDB" id="A0AAW2W693"/>
<dbReference type="EMBL" id="JACGWJ010000002">
    <property type="protein sequence ID" value="KAL0437254.1"/>
    <property type="molecule type" value="Genomic_DNA"/>
</dbReference>
<reference evidence="2" key="2">
    <citation type="journal article" date="2024" name="Plant">
        <title>Genomic evolution and insights into agronomic trait innovations of Sesamum species.</title>
        <authorList>
            <person name="Miao H."/>
            <person name="Wang L."/>
            <person name="Qu L."/>
            <person name="Liu H."/>
            <person name="Sun Y."/>
            <person name="Le M."/>
            <person name="Wang Q."/>
            <person name="Wei S."/>
            <person name="Zheng Y."/>
            <person name="Lin W."/>
            <person name="Duan Y."/>
            <person name="Cao H."/>
            <person name="Xiong S."/>
            <person name="Wang X."/>
            <person name="Wei L."/>
            <person name="Li C."/>
            <person name="Ma Q."/>
            <person name="Ju M."/>
            <person name="Zhao R."/>
            <person name="Li G."/>
            <person name="Mu C."/>
            <person name="Tian Q."/>
            <person name="Mei H."/>
            <person name="Zhang T."/>
            <person name="Gao T."/>
            <person name="Zhang H."/>
        </authorList>
    </citation>
    <scope>NUCLEOTIDE SEQUENCE</scope>
    <source>
        <strain evidence="2">G02</strain>
    </source>
</reference>
<feature type="region of interest" description="Disordered" evidence="1">
    <location>
        <begin position="274"/>
        <end position="317"/>
    </location>
</feature>
<name>A0AAW2W693_SESRA</name>
<reference evidence="2" key="1">
    <citation type="submission" date="2020-06" db="EMBL/GenBank/DDBJ databases">
        <authorList>
            <person name="Li T."/>
            <person name="Hu X."/>
            <person name="Zhang T."/>
            <person name="Song X."/>
            <person name="Zhang H."/>
            <person name="Dai N."/>
            <person name="Sheng W."/>
            <person name="Hou X."/>
            <person name="Wei L."/>
        </authorList>
    </citation>
    <scope>NUCLEOTIDE SEQUENCE</scope>
    <source>
        <strain evidence="2">G02</strain>
        <tissue evidence="2">Leaf</tissue>
    </source>
</reference>
<sequence length="317" mass="35160">MSFRPQMVQMNRSYGMWSQPQQFQNPNRNPGAKKPPASAFKKSLGPRSNWKGKKINKPNDNRRTEQQKSVMAGSIAGGIGGVNIIGGGGVGNLNFNNYNPPTLNELQHQNRLKTRKFFPKKKFNKNYNMNMNMGGNNSRSAPFAPRNTTSFIIRAKKSGGIAPLVSPYPMTPAVLPTPILSPSREVLVDMAKEEWGVDGYGSMKGLIRLRSPGHEMEAHEDEEEDEGSSRYSYCTAGGGEPDFERKAVPDGARVEGFEERMLCLERKGNRGGIIEEVVENDSETKSESRGEEAHSVEDLIVDEYSMKNSTEQVGEVQ</sequence>
<organism evidence="2">
    <name type="scientific">Sesamum radiatum</name>
    <name type="common">Black benniseed</name>
    <dbReference type="NCBI Taxonomy" id="300843"/>
    <lineage>
        <taxon>Eukaryota</taxon>
        <taxon>Viridiplantae</taxon>
        <taxon>Streptophyta</taxon>
        <taxon>Embryophyta</taxon>
        <taxon>Tracheophyta</taxon>
        <taxon>Spermatophyta</taxon>
        <taxon>Magnoliopsida</taxon>
        <taxon>eudicotyledons</taxon>
        <taxon>Gunneridae</taxon>
        <taxon>Pentapetalae</taxon>
        <taxon>asterids</taxon>
        <taxon>lamiids</taxon>
        <taxon>Lamiales</taxon>
        <taxon>Pedaliaceae</taxon>
        <taxon>Sesamum</taxon>
    </lineage>
</organism>
<feature type="region of interest" description="Disordered" evidence="1">
    <location>
        <begin position="13"/>
        <end position="69"/>
    </location>
</feature>